<evidence type="ECO:0000256" key="1">
    <source>
        <dbReference type="SAM" id="MobiDB-lite"/>
    </source>
</evidence>
<dbReference type="Proteomes" id="UP000002358">
    <property type="component" value="Unassembled WGS sequence"/>
</dbReference>
<dbReference type="InParanoid" id="A0A7M7T7E4"/>
<protein>
    <submittedName>
        <fullName evidence="2">Uncharacterized protein</fullName>
    </submittedName>
</protein>
<evidence type="ECO:0000313" key="2">
    <source>
        <dbReference type="EnsemblMetazoa" id="XP_031779865"/>
    </source>
</evidence>
<dbReference type="KEGG" id="nvi:107981930"/>
<dbReference type="SMR" id="A0A7M7T7E4"/>
<proteinExistence type="predicted"/>
<dbReference type="GeneID" id="107981930"/>
<feature type="region of interest" description="Disordered" evidence="1">
    <location>
        <begin position="29"/>
        <end position="61"/>
    </location>
</feature>
<sequence>MSFSEDIFASEDTFESRKDYESQDFLESQDMFGNEIPDEIEDESEKKKDGDESSNINKHSATVAGTCTHHLEIIEKLDAIMKKQEEFEKRMNLTLRFYHTIEDAVKKIERAFLYIIHQLHNLVGINEN</sequence>
<dbReference type="AlphaFoldDB" id="A0A7M7T7E4"/>
<reference evidence="2" key="1">
    <citation type="submission" date="2021-01" db="UniProtKB">
        <authorList>
            <consortium name="EnsemblMetazoa"/>
        </authorList>
    </citation>
    <scope>IDENTIFICATION</scope>
</reference>
<keyword evidence="3" id="KW-1185">Reference proteome</keyword>
<accession>A0A7M7T7E4</accession>
<organism evidence="2 3">
    <name type="scientific">Nasonia vitripennis</name>
    <name type="common">Parasitic wasp</name>
    <dbReference type="NCBI Taxonomy" id="7425"/>
    <lineage>
        <taxon>Eukaryota</taxon>
        <taxon>Metazoa</taxon>
        <taxon>Ecdysozoa</taxon>
        <taxon>Arthropoda</taxon>
        <taxon>Hexapoda</taxon>
        <taxon>Insecta</taxon>
        <taxon>Pterygota</taxon>
        <taxon>Neoptera</taxon>
        <taxon>Endopterygota</taxon>
        <taxon>Hymenoptera</taxon>
        <taxon>Apocrita</taxon>
        <taxon>Proctotrupomorpha</taxon>
        <taxon>Chalcidoidea</taxon>
        <taxon>Pteromalidae</taxon>
        <taxon>Pteromalinae</taxon>
        <taxon>Nasonia</taxon>
    </lineage>
</organism>
<dbReference type="EnsemblMetazoa" id="XM_031924005">
    <property type="protein sequence ID" value="XP_031779865"/>
    <property type="gene ID" value="LOC107981930"/>
</dbReference>
<name>A0A7M7T7E4_NASVI</name>
<dbReference type="RefSeq" id="XP_031779865.1">
    <property type="nucleotide sequence ID" value="XM_031924005.1"/>
</dbReference>
<feature type="region of interest" description="Disordered" evidence="1">
    <location>
        <begin position="1"/>
        <end position="20"/>
    </location>
</feature>
<evidence type="ECO:0000313" key="3">
    <source>
        <dbReference type="Proteomes" id="UP000002358"/>
    </source>
</evidence>